<comment type="caution">
    <text evidence="1">The sequence shown here is derived from an EMBL/GenBank/DDBJ whole genome shotgun (WGS) entry which is preliminary data.</text>
</comment>
<feature type="non-terminal residue" evidence="1">
    <location>
        <position position="241"/>
    </location>
</feature>
<dbReference type="InterPro" id="IPR005312">
    <property type="entry name" value="DUF1759"/>
</dbReference>
<sequence length="241" mass="27213">RISLELFSTRIGINKSTKEKANSSTQKRANGLSAKFYHCKPDRINKMAQTSNESDSFELNADIYKIIKRSAAFKKLTIKRGQLRGELTRFFNFVAELNAKEKTIAQLKSRMSTIQYVLQDFDKTQAEIDGMLLIYDKSAFDHEDKFHEANGQANEIIHASAQGNISVCSDSASNRSRPAAVVIESNPSQQLTAKLPLLTLPEFSGSHHEWQRFHGSIQALIHNKTSLTNVEKFYYLLGVLK</sequence>
<evidence type="ECO:0000313" key="1">
    <source>
        <dbReference type="EMBL" id="KAF2903093.1"/>
    </source>
</evidence>
<organism evidence="1 2">
    <name type="scientific">Ignelater luminosus</name>
    <name type="common">Cucubano</name>
    <name type="synonym">Pyrophorus luminosus</name>
    <dbReference type="NCBI Taxonomy" id="2038154"/>
    <lineage>
        <taxon>Eukaryota</taxon>
        <taxon>Metazoa</taxon>
        <taxon>Ecdysozoa</taxon>
        <taxon>Arthropoda</taxon>
        <taxon>Hexapoda</taxon>
        <taxon>Insecta</taxon>
        <taxon>Pterygota</taxon>
        <taxon>Neoptera</taxon>
        <taxon>Endopterygota</taxon>
        <taxon>Coleoptera</taxon>
        <taxon>Polyphaga</taxon>
        <taxon>Elateriformia</taxon>
        <taxon>Elateroidea</taxon>
        <taxon>Elateridae</taxon>
        <taxon>Agrypninae</taxon>
        <taxon>Pyrophorini</taxon>
        <taxon>Ignelater</taxon>
    </lineage>
</organism>
<dbReference type="Proteomes" id="UP000801492">
    <property type="component" value="Unassembled WGS sequence"/>
</dbReference>
<dbReference type="OrthoDB" id="6778137at2759"/>
<proteinExistence type="predicted"/>
<dbReference type="Pfam" id="PF03564">
    <property type="entry name" value="DUF1759"/>
    <property type="match status" value="1"/>
</dbReference>
<dbReference type="AlphaFoldDB" id="A0A8K0DGZ9"/>
<name>A0A8K0DGZ9_IGNLU</name>
<accession>A0A8K0DGZ9</accession>
<evidence type="ECO:0000313" key="2">
    <source>
        <dbReference type="Proteomes" id="UP000801492"/>
    </source>
</evidence>
<dbReference type="EMBL" id="VTPC01001113">
    <property type="protein sequence ID" value="KAF2903093.1"/>
    <property type="molecule type" value="Genomic_DNA"/>
</dbReference>
<keyword evidence="2" id="KW-1185">Reference proteome</keyword>
<gene>
    <name evidence="1" type="ORF">ILUMI_03095</name>
</gene>
<protein>
    <submittedName>
        <fullName evidence="1">Uncharacterized protein</fullName>
    </submittedName>
</protein>
<reference evidence="1" key="1">
    <citation type="submission" date="2019-08" db="EMBL/GenBank/DDBJ databases">
        <title>The genome of the North American firefly Photinus pyralis.</title>
        <authorList>
            <consortium name="Photinus pyralis genome working group"/>
            <person name="Fallon T.R."/>
            <person name="Sander Lower S.E."/>
            <person name="Weng J.-K."/>
        </authorList>
    </citation>
    <scope>NUCLEOTIDE SEQUENCE</scope>
    <source>
        <strain evidence="1">TRF0915ILg1</strain>
        <tissue evidence="1">Whole body</tissue>
    </source>
</reference>